<feature type="non-terminal residue" evidence="1">
    <location>
        <position position="1"/>
    </location>
</feature>
<sequence>QVEGLQGKGLIWRKVAFHFPPLFVRSVLGSGAWRFQRDLGGMKSPILGPGFGIGQETDCTGVCRPLERVRTRVLGSTPAAKSLIWRKVAFHFPPLFVRSVLGSGAWRFQRDLGGMKTPILGPGFGIGQET</sequence>
<evidence type="ECO:0000313" key="1">
    <source>
        <dbReference type="EMBL" id="CAI9533657.1"/>
    </source>
</evidence>
<proteinExistence type="predicted"/>
<feature type="non-terminal residue" evidence="1">
    <location>
        <position position="130"/>
    </location>
</feature>
<reference evidence="1" key="1">
    <citation type="submission" date="2023-05" db="EMBL/GenBank/DDBJ databases">
        <authorList>
            <person name="Stuckert A."/>
        </authorList>
    </citation>
    <scope>NUCLEOTIDE SEQUENCE</scope>
</reference>
<keyword evidence="2" id="KW-1185">Reference proteome</keyword>
<dbReference type="EMBL" id="CATNWA010000147">
    <property type="protein sequence ID" value="CAI9533657.1"/>
    <property type="molecule type" value="Genomic_DNA"/>
</dbReference>
<comment type="caution">
    <text evidence="1">The sequence shown here is derived from an EMBL/GenBank/DDBJ whole genome shotgun (WGS) entry which is preliminary data.</text>
</comment>
<dbReference type="Proteomes" id="UP001162483">
    <property type="component" value="Unassembled WGS sequence"/>
</dbReference>
<protein>
    <submittedName>
        <fullName evidence="1">Uncharacterized protein</fullName>
    </submittedName>
</protein>
<evidence type="ECO:0000313" key="2">
    <source>
        <dbReference type="Proteomes" id="UP001162483"/>
    </source>
</evidence>
<organism evidence="1 2">
    <name type="scientific">Staurois parvus</name>
    <dbReference type="NCBI Taxonomy" id="386267"/>
    <lineage>
        <taxon>Eukaryota</taxon>
        <taxon>Metazoa</taxon>
        <taxon>Chordata</taxon>
        <taxon>Craniata</taxon>
        <taxon>Vertebrata</taxon>
        <taxon>Euteleostomi</taxon>
        <taxon>Amphibia</taxon>
        <taxon>Batrachia</taxon>
        <taxon>Anura</taxon>
        <taxon>Neobatrachia</taxon>
        <taxon>Ranoidea</taxon>
        <taxon>Ranidae</taxon>
        <taxon>Staurois</taxon>
    </lineage>
</organism>
<name>A0ABN9ACC9_9NEOB</name>
<accession>A0ABN9ACC9</accession>
<gene>
    <name evidence="1" type="ORF">SPARVUS_LOCUS474889</name>
</gene>